<feature type="compositionally biased region" description="Polar residues" evidence="4">
    <location>
        <begin position="150"/>
        <end position="160"/>
    </location>
</feature>
<dbReference type="InterPro" id="IPR050613">
    <property type="entry name" value="Sec_Metabolite_Reg"/>
</dbReference>
<dbReference type="Proteomes" id="UP001175261">
    <property type="component" value="Unassembled WGS sequence"/>
</dbReference>
<dbReference type="GO" id="GO:0005634">
    <property type="term" value="C:nucleus"/>
    <property type="evidence" value="ECO:0007669"/>
    <property type="project" value="UniProtKB-SubCell"/>
</dbReference>
<dbReference type="CDD" id="cd12148">
    <property type="entry name" value="fungal_TF_MHR"/>
    <property type="match status" value="1"/>
</dbReference>
<dbReference type="PROSITE" id="PS00463">
    <property type="entry name" value="ZN2_CY6_FUNGAL_1"/>
    <property type="match status" value="1"/>
</dbReference>
<dbReference type="AlphaFoldDB" id="A0AA39L5L6"/>
<evidence type="ECO:0000313" key="6">
    <source>
        <dbReference type="EMBL" id="KAK0384739.1"/>
    </source>
</evidence>
<keyword evidence="2" id="KW-0479">Metal-binding</keyword>
<accession>A0AA39L5L6</accession>
<dbReference type="Pfam" id="PF04082">
    <property type="entry name" value="Fungal_trans"/>
    <property type="match status" value="1"/>
</dbReference>
<keyword evidence="3" id="KW-0539">Nucleus</keyword>
<feature type="region of interest" description="Disordered" evidence="4">
    <location>
        <begin position="1"/>
        <end position="22"/>
    </location>
</feature>
<reference evidence="6" key="1">
    <citation type="submission" date="2022-10" db="EMBL/GenBank/DDBJ databases">
        <title>Determination and structural analysis of whole genome sequence of Sarocladium strictum F4-1.</title>
        <authorList>
            <person name="Hu L."/>
            <person name="Jiang Y."/>
        </authorList>
    </citation>
    <scope>NUCLEOTIDE SEQUENCE</scope>
    <source>
        <strain evidence="6">F4-1</strain>
    </source>
</reference>
<comment type="subcellular location">
    <subcellularLocation>
        <location evidence="1">Nucleus</location>
    </subcellularLocation>
</comment>
<dbReference type="Gene3D" id="4.10.240.10">
    <property type="entry name" value="Zn(2)-C6 fungal-type DNA-binding domain"/>
    <property type="match status" value="1"/>
</dbReference>
<sequence>MGSTNTPNQPRPPPLPRSRPAERSCVICHRRKVRCDKQSPCSQCSHGGFSCVYPQPGPVRRVRKTTITDVASRISDLERTVAAVSHKQGRENNNNNNHNNNHSRSILPSRPTLDSTAATSEHAIDGREGLRQTGDGQAPSHHASALPAVTKSSHSTQAPSRTHAGHHLGDSRCDRRSHDEGDEVLLRKGTSSMYINEVLFSRVLEQENDVRSALSTPGQSSHPPTPSPFNPMGLLSRKCYDQSITSHLPSKAAAIHLWRMYVERVDVCTKILHIPTDEVTIYTVIDNPDNATAEAIALCYAVFFAAVVALEPAEVTTLLGDDKYTSLNRLKLGVEQALAHSEFLESPTICLLQALSIYLGAVRVHNAGRGIWILNGLAIRAAESIGLHRDGERLNLSVFESEVRRRLWWHLVYRDERAAEDHGFKDACGATLRRGVAVPQNLEDADLYPEMTERPLPRAGWTRMTLSLASYEVAQACGRLLEAAPDNLDQRTALREQFFRESNETMEKILRLCNYVVPEQRMAIRISRLVLRKIDLVYRHRENMGKPGDLATEENLLEALACLEEVEDICADDLLRPFRWYARSWPQFHMMLYILWHLCVRPQGPHTERALAAVEEHFRHSREADTCAANESRWIVLTALKSKAVAIMNSASKNNKPREVVVPEHQNTGNAQWMPMGGDAVLNDMQGDLLDWRTLLEEFQLDATDYSMF</sequence>
<evidence type="ECO:0000256" key="1">
    <source>
        <dbReference type="ARBA" id="ARBA00004123"/>
    </source>
</evidence>
<dbReference type="GO" id="GO:0006351">
    <property type="term" value="P:DNA-templated transcription"/>
    <property type="evidence" value="ECO:0007669"/>
    <property type="project" value="InterPro"/>
</dbReference>
<organism evidence="6 7">
    <name type="scientific">Sarocladium strictum</name>
    <name type="common">Black bundle disease fungus</name>
    <name type="synonym">Acremonium strictum</name>
    <dbReference type="NCBI Taxonomy" id="5046"/>
    <lineage>
        <taxon>Eukaryota</taxon>
        <taxon>Fungi</taxon>
        <taxon>Dikarya</taxon>
        <taxon>Ascomycota</taxon>
        <taxon>Pezizomycotina</taxon>
        <taxon>Sordariomycetes</taxon>
        <taxon>Hypocreomycetidae</taxon>
        <taxon>Hypocreales</taxon>
        <taxon>Sarocladiaceae</taxon>
        <taxon>Sarocladium</taxon>
    </lineage>
</organism>
<dbReference type="GO" id="GO:0003677">
    <property type="term" value="F:DNA binding"/>
    <property type="evidence" value="ECO:0007669"/>
    <property type="project" value="InterPro"/>
</dbReference>
<name>A0AA39L5L6_SARSR</name>
<evidence type="ECO:0000256" key="3">
    <source>
        <dbReference type="ARBA" id="ARBA00023242"/>
    </source>
</evidence>
<feature type="compositionally biased region" description="Low complexity" evidence="4">
    <location>
        <begin position="92"/>
        <end position="102"/>
    </location>
</feature>
<feature type="compositionally biased region" description="Basic and acidic residues" evidence="4">
    <location>
        <begin position="167"/>
        <end position="178"/>
    </location>
</feature>
<evidence type="ECO:0000256" key="2">
    <source>
        <dbReference type="ARBA" id="ARBA00022723"/>
    </source>
</evidence>
<dbReference type="EMBL" id="JAPDFR010000007">
    <property type="protein sequence ID" value="KAK0384739.1"/>
    <property type="molecule type" value="Genomic_DNA"/>
</dbReference>
<dbReference type="GO" id="GO:0008270">
    <property type="term" value="F:zinc ion binding"/>
    <property type="evidence" value="ECO:0007669"/>
    <property type="project" value="InterPro"/>
</dbReference>
<dbReference type="CDD" id="cd00067">
    <property type="entry name" value="GAL4"/>
    <property type="match status" value="1"/>
</dbReference>
<evidence type="ECO:0000259" key="5">
    <source>
        <dbReference type="PROSITE" id="PS50048"/>
    </source>
</evidence>
<dbReference type="InterPro" id="IPR036864">
    <property type="entry name" value="Zn2-C6_fun-type_DNA-bd_sf"/>
</dbReference>
<dbReference type="GO" id="GO:0000981">
    <property type="term" value="F:DNA-binding transcription factor activity, RNA polymerase II-specific"/>
    <property type="evidence" value="ECO:0007669"/>
    <property type="project" value="InterPro"/>
</dbReference>
<dbReference type="SUPFAM" id="SSF57701">
    <property type="entry name" value="Zn2/Cys6 DNA-binding domain"/>
    <property type="match status" value="1"/>
</dbReference>
<dbReference type="Pfam" id="PF00172">
    <property type="entry name" value="Zn_clus"/>
    <property type="match status" value="1"/>
</dbReference>
<dbReference type="PANTHER" id="PTHR31001">
    <property type="entry name" value="UNCHARACTERIZED TRANSCRIPTIONAL REGULATORY PROTEIN"/>
    <property type="match status" value="1"/>
</dbReference>
<dbReference type="SMART" id="SM00066">
    <property type="entry name" value="GAL4"/>
    <property type="match status" value="1"/>
</dbReference>
<feature type="domain" description="Zn(2)-C6 fungal-type" evidence="5">
    <location>
        <begin position="24"/>
        <end position="53"/>
    </location>
</feature>
<dbReference type="PANTHER" id="PTHR31001:SF57">
    <property type="entry name" value="ZN(II)2CYS6 TRANSCRIPTION FACTOR (EUROFUNG)"/>
    <property type="match status" value="1"/>
</dbReference>
<comment type="caution">
    <text evidence="6">The sequence shown here is derived from an EMBL/GenBank/DDBJ whole genome shotgun (WGS) entry which is preliminary data.</text>
</comment>
<evidence type="ECO:0000256" key="4">
    <source>
        <dbReference type="SAM" id="MobiDB-lite"/>
    </source>
</evidence>
<feature type="region of interest" description="Disordered" evidence="4">
    <location>
        <begin position="83"/>
        <end position="178"/>
    </location>
</feature>
<protein>
    <recommendedName>
        <fullName evidence="5">Zn(2)-C6 fungal-type domain-containing protein</fullName>
    </recommendedName>
</protein>
<gene>
    <name evidence="6" type="ORF">NLU13_7217</name>
</gene>
<proteinExistence type="predicted"/>
<evidence type="ECO:0000313" key="7">
    <source>
        <dbReference type="Proteomes" id="UP001175261"/>
    </source>
</evidence>
<keyword evidence="7" id="KW-1185">Reference proteome</keyword>
<dbReference type="InterPro" id="IPR007219">
    <property type="entry name" value="XnlR_reg_dom"/>
</dbReference>
<dbReference type="InterPro" id="IPR001138">
    <property type="entry name" value="Zn2Cys6_DnaBD"/>
</dbReference>
<dbReference type="PROSITE" id="PS50048">
    <property type="entry name" value="ZN2_CY6_FUNGAL_2"/>
    <property type="match status" value="1"/>
</dbReference>